<name>A0ACB6QN49_9PLEO</name>
<keyword evidence="2" id="KW-1185">Reference proteome</keyword>
<organism evidence="1 2">
    <name type="scientific">Lindgomyces ingoldianus</name>
    <dbReference type="NCBI Taxonomy" id="673940"/>
    <lineage>
        <taxon>Eukaryota</taxon>
        <taxon>Fungi</taxon>
        <taxon>Dikarya</taxon>
        <taxon>Ascomycota</taxon>
        <taxon>Pezizomycotina</taxon>
        <taxon>Dothideomycetes</taxon>
        <taxon>Pleosporomycetidae</taxon>
        <taxon>Pleosporales</taxon>
        <taxon>Lindgomycetaceae</taxon>
        <taxon>Lindgomyces</taxon>
    </lineage>
</organism>
<evidence type="ECO:0000313" key="1">
    <source>
        <dbReference type="EMBL" id="KAF2468315.1"/>
    </source>
</evidence>
<gene>
    <name evidence="1" type="ORF">BDR25DRAFT_231822</name>
</gene>
<dbReference type="EMBL" id="MU003516">
    <property type="protein sequence ID" value="KAF2468315.1"/>
    <property type="molecule type" value="Genomic_DNA"/>
</dbReference>
<sequence>MASILAFLIAFAFLLPYSSLTRAAPVAQCRSIPGDTAWPSSADWATLNNTVDGRLIATIPLAAPCHKALFNLPNLAFDLARCEALRTVWYYPETHLQSASSPMAYPFSNNSCNPWLGPDTPCTLGFHPVFSINATKSAHYRAAILFATKHNIRLVIRNTGHDYLGKSTGAHALEIWTHSVKGIKLFTQYTGPTFSGPAIKIGAGVLAGDAYTFASEHGLVIVGGNCPTVALAGGYTQGAGHGPFASRFGLAADQVLEWEVVTATGELLTANAQNNSDLYWALRGGGGGTFGVVVAMTVKAFPDTFTSTATMTVLKNETNADALYEGIGTFLQNLLSLVNSGATAVWVAAPFGFMLTPAMAPGIHQSELDEILKPTLDKFHQLGLETSYSSREHTTFLTAYNSLTESWNVSNYNVGGRLIPRELVANNTAAITRVIRNISERTLMSGVSYNVSHSVASPDDVAVNPYFRKTLFSLTVGTPINYTDWSATTAAQNEITHDFLPQVEKLTPNGGAYLNEGDFQAPDFRTLFYGAHYDKLLKIKDKYDPQGIFYAKTAVGSDRWEQDANGRLCRTKG</sequence>
<evidence type="ECO:0000313" key="2">
    <source>
        <dbReference type="Proteomes" id="UP000799755"/>
    </source>
</evidence>
<accession>A0ACB6QN49</accession>
<dbReference type="Proteomes" id="UP000799755">
    <property type="component" value="Unassembled WGS sequence"/>
</dbReference>
<protein>
    <submittedName>
        <fullName evidence="1">FAD-binding domain-containing protein</fullName>
    </submittedName>
</protein>
<comment type="caution">
    <text evidence="1">The sequence shown here is derived from an EMBL/GenBank/DDBJ whole genome shotgun (WGS) entry which is preliminary data.</text>
</comment>
<reference evidence="1" key="1">
    <citation type="journal article" date="2020" name="Stud. Mycol.">
        <title>101 Dothideomycetes genomes: a test case for predicting lifestyles and emergence of pathogens.</title>
        <authorList>
            <person name="Haridas S."/>
            <person name="Albert R."/>
            <person name="Binder M."/>
            <person name="Bloem J."/>
            <person name="Labutti K."/>
            <person name="Salamov A."/>
            <person name="Andreopoulos B."/>
            <person name="Baker S."/>
            <person name="Barry K."/>
            <person name="Bills G."/>
            <person name="Bluhm B."/>
            <person name="Cannon C."/>
            <person name="Castanera R."/>
            <person name="Culley D."/>
            <person name="Daum C."/>
            <person name="Ezra D."/>
            <person name="Gonzalez J."/>
            <person name="Henrissat B."/>
            <person name="Kuo A."/>
            <person name="Liang C."/>
            <person name="Lipzen A."/>
            <person name="Lutzoni F."/>
            <person name="Magnuson J."/>
            <person name="Mondo S."/>
            <person name="Nolan M."/>
            <person name="Ohm R."/>
            <person name="Pangilinan J."/>
            <person name="Park H.-J."/>
            <person name="Ramirez L."/>
            <person name="Alfaro M."/>
            <person name="Sun H."/>
            <person name="Tritt A."/>
            <person name="Yoshinaga Y."/>
            <person name="Zwiers L.-H."/>
            <person name="Turgeon B."/>
            <person name="Goodwin S."/>
            <person name="Spatafora J."/>
            <person name="Crous P."/>
            <person name="Grigoriev I."/>
        </authorList>
    </citation>
    <scope>NUCLEOTIDE SEQUENCE</scope>
    <source>
        <strain evidence="1">ATCC 200398</strain>
    </source>
</reference>
<proteinExistence type="predicted"/>